<feature type="transmembrane region" description="Helical" evidence="1">
    <location>
        <begin position="64"/>
        <end position="90"/>
    </location>
</feature>
<dbReference type="GO" id="GO:0015179">
    <property type="term" value="F:L-amino acid transmembrane transporter activity"/>
    <property type="evidence" value="ECO:0007669"/>
    <property type="project" value="TreeGrafter"/>
</dbReference>
<feature type="transmembrane region" description="Helical" evidence="1">
    <location>
        <begin position="96"/>
        <end position="119"/>
    </location>
</feature>
<feature type="transmembrane region" description="Helical" evidence="1">
    <location>
        <begin position="333"/>
        <end position="354"/>
    </location>
</feature>
<dbReference type="PANTHER" id="PTHR22950">
    <property type="entry name" value="AMINO ACID TRANSPORTER"/>
    <property type="match status" value="1"/>
</dbReference>
<evidence type="ECO:0000256" key="1">
    <source>
        <dbReference type="SAM" id="Phobius"/>
    </source>
</evidence>
<sequence length="356" mass="38543">MVAGTVGAGLFGIPYVFYKAGWAIAFFYLAVFVVLVGIAHGVYAKTLAKVRERKHLLGLVAEQFGAWGKWIASFAIIGGLLITLVVYLILGARFLGLLFPALGNFSYPLFWVLASLPLLLKFRRLVLSEVIGALAMAAIIAVIFLGASANAYPQVIAADLSELFLPFGVILFALAGWATVEPVFDYGISAGLPLKKISRAMTLGTFFSALLYLLFAVGIFGSAPVISENTLDGLGSWPFWKFATLLVLGIFAIWTSYVPIGLEIKNSLRKDLVWRESTSVFFVLLAPPLLVLLGFNNFIRVAGLAGGLFLGLQYLLILAVGTRVLTPSRGKKIATLALALVFILAAVYEVYYFVVR</sequence>
<proteinExistence type="predicted"/>
<name>A0A1G2C576_9BACT</name>
<dbReference type="Proteomes" id="UP000176648">
    <property type="component" value="Unassembled WGS sequence"/>
</dbReference>
<evidence type="ECO:0000313" key="2">
    <source>
        <dbReference type="EMBL" id="OGY96558.1"/>
    </source>
</evidence>
<dbReference type="AlphaFoldDB" id="A0A1G2C576"/>
<comment type="caution">
    <text evidence="2">The sequence shown here is derived from an EMBL/GenBank/DDBJ whole genome shotgun (WGS) entry which is preliminary data.</text>
</comment>
<feature type="transmembrane region" description="Helical" evidence="1">
    <location>
        <begin position="301"/>
        <end position="321"/>
    </location>
</feature>
<protein>
    <submittedName>
        <fullName evidence="2">Uncharacterized protein</fullName>
    </submittedName>
</protein>
<reference evidence="2 3" key="1">
    <citation type="journal article" date="2016" name="Nat. Commun.">
        <title>Thousands of microbial genomes shed light on interconnected biogeochemical processes in an aquifer system.</title>
        <authorList>
            <person name="Anantharaman K."/>
            <person name="Brown C.T."/>
            <person name="Hug L.A."/>
            <person name="Sharon I."/>
            <person name="Castelle C.J."/>
            <person name="Probst A.J."/>
            <person name="Thomas B.C."/>
            <person name="Singh A."/>
            <person name="Wilkins M.J."/>
            <person name="Karaoz U."/>
            <person name="Brodie E.L."/>
            <person name="Williams K.H."/>
            <person name="Hubbard S.S."/>
            <person name="Banfield J.F."/>
        </authorList>
    </citation>
    <scope>NUCLEOTIDE SEQUENCE [LARGE SCALE GENOMIC DNA]</scope>
</reference>
<gene>
    <name evidence="2" type="ORF">A2122_02515</name>
</gene>
<feature type="transmembrane region" description="Helical" evidence="1">
    <location>
        <begin position="20"/>
        <end position="43"/>
    </location>
</feature>
<keyword evidence="1" id="KW-1133">Transmembrane helix</keyword>
<dbReference type="GO" id="GO:0016020">
    <property type="term" value="C:membrane"/>
    <property type="evidence" value="ECO:0007669"/>
    <property type="project" value="TreeGrafter"/>
</dbReference>
<dbReference type="EMBL" id="MHKU01000028">
    <property type="protein sequence ID" value="OGY96558.1"/>
    <property type="molecule type" value="Genomic_DNA"/>
</dbReference>
<feature type="transmembrane region" description="Helical" evidence="1">
    <location>
        <begin position="131"/>
        <end position="152"/>
    </location>
</feature>
<keyword evidence="1" id="KW-0812">Transmembrane</keyword>
<feature type="transmembrane region" description="Helical" evidence="1">
    <location>
        <begin position="164"/>
        <end position="184"/>
    </location>
</feature>
<feature type="transmembrane region" description="Helical" evidence="1">
    <location>
        <begin position="205"/>
        <end position="227"/>
    </location>
</feature>
<organism evidence="2 3">
    <name type="scientific">Candidatus Liptonbacteria bacterium GWB1_49_6</name>
    <dbReference type="NCBI Taxonomy" id="1798644"/>
    <lineage>
        <taxon>Bacteria</taxon>
        <taxon>Candidatus Liptoniibacteriota</taxon>
    </lineage>
</organism>
<feature type="transmembrane region" description="Helical" evidence="1">
    <location>
        <begin position="272"/>
        <end position="295"/>
    </location>
</feature>
<dbReference type="STRING" id="1798644.A2122_02515"/>
<accession>A0A1G2C576</accession>
<keyword evidence="1" id="KW-0472">Membrane</keyword>
<evidence type="ECO:0000313" key="3">
    <source>
        <dbReference type="Proteomes" id="UP000176648"/>
    </source>
</evidence>
<feature type="transmembrane region" description="Helical" evidence="1">
    <location>
        <begin position="239"/>
        <end position="260"/>
    </location>
</feature>